<evidence type="ECO:0000313" key="7">
    <source>
        <dbReference type="EMBL" id="QHU07363.1"/>
    </source>
</evidence>
<dbReference type="InterPro" id="IPR004307">
    <property type="entry name" value="TspO_MBR"/>
</dbReference>
<feature type="transmembrane region" description="Helical" evidence="6">
    <location>
        <begin position="129"/>
        <end position="150"/>
    </location>
</feature>
<keyword evidence="4 6" id="KW-1133">Transmembrane helix</keyword>
<evidence type="ECO:0008006" key="8">
    <source>
        <dbReference type="Google" id="ProtNLM"/>
    </source>
</evidence>
<evidence type="ECO:0000256" key="3">
    <source>
        <dbReference type="ARBA" id="ARBA00022692"/>
    </source>
</evidence>
<evidence type="ECO:0000256" key="2">
    <source>
        <dbReference type="ARBA" id="ARBA00007524"/>
    </source>
</evidence>
<reference evidence="7" key="1">
    <citation type="journal article" date="2020" name="Nature">
        <title>Giant virus diversity and host interactions through global metagenomics.</title>
        <authorList>
            <person name="Schulz F."/>
            <person name="Roux S."/>
            <person name="Paez-Espino D."/>
            <person name="Jungbluth S."/>
            <person name="Walsh D.A."/>
            <person name="Denef V.J."/>
            <person name="McMahon K.D."/>
            <person name="Konstantinidis K.T."/>
            <person name="Eloe-Fadrosh E.A."/>
            <person name="Kyrpides N.C."/>
            <person name="Woyke T."/>
        </authorList>
    </citation>
    <scope>NUCLEOTIDE SEQUENCE</scope>
    <source>
        <strain evidence="7">GVMAG-S-1040241-154</strain>
    </source>
</reference>
<evidence type="ECO:0000256" key="5">
    <source>
        <dbReference type="ARBA" id="ARBA00023136"/>
    </source>
</evidence>
<dbReference type="PIRSF" id="PIRSF005859">
    <property type="entry name" value="PBR"/>
    <property type="match status" value="1"/>
</dbReference>
<keyword evidence="3 6" id="KW-0812">Transmembrane</keyword>
<dbReference type="AlphaFoldDB" id="A0A6C0JPS1"/>
<dbReference type="PANTHER" id="PTHR10057">
    <property type="entry name" value="PERIPHERAL-TYPE BENZODIAZEPINE RECEPTOR"/>
    <property type="match status" value="1"/>
</dbReference>
<keyword evidence="5 6" id="KW-0472">Membrane</keyword>
<sequence>MENYLNIYIFIPLILGMFPSIFFRGENDMRQYRELKKPELIPPSYVFGIVWPILYLLIGISYYIALKNKKNYIYYIIPVIGLIINYSYSPIFFGKNRLFLSLIIVILTLLFAILTLLQFNYTEKNKLSVYLLIPYIMWLSFATYLSYNIYILNKNIDNN</sequence>
<feature type="transmembrane region" description="Helical" evidence="6">
    <location>
        <begin position="45"/>
        <end position="65"/>
    </location>
</feature>
<feature type="transmembrane region" description="Helical" evidence="6">
    <location>
        <begin position="98"/>
        <end position="117"/>
    </location>
</feature>
<proteinExistence type="inferred from homology"/>
<feature type="transmembrane region" description="Helical" evidence="6">
    <location>
        <begin position="72"/>
        <end position="92"/>
    </location>
</feature>
<comment type="similarity">
    <text evidence="2">Belongs to the TspO/BZRP family.</text>
</comment>
<accession>A0A6C0JPS1</accession>
<dbReference type="CDD" id="cd15904">
    <property type="entry name" value="TSPO_MBR"/>
    <property type="match status" value="1"/>
</dbReference>
<dbReference type="GO" id="GO:0016020">
    <property type="term" value="C:membrane"/>
    <property type="evidence" value="ECO:0007669"/>
    <property type="project" value="UniProtKB-SubCell"/>
</dbReference>
<protein>
    <recommendedName>
        <fullName evidence="8">TspO/MBR family protein</fullName>
    </recommendedName>
</protein>
<name>A0A6C0JPS1_9ZZZZ</name>
<dbReference type="Gene3D" id="1.20.1260.100">
    <property type="entry name" value="TspO/MBR protein"/>
    <property type="match status" value="1"/>
</dbReference>
<dbReference type="GO" id="GO:0033013">
    <property type="term" value="P:tetrapyrrole metabolic process"/>
    <property type="evidence" value="ECO:0007669"/>
    <property type="project" value="UniProtKB-ARBA"/>
</dbReference>
<evidence type="ECO:0000256" key="1">
    <source>
        <dbReference type="ARBA" id="ARBA00004141"/>
    </source>
</evidence>
<dbReference type="EMBL" id="MN740684">
    <property type="protein sequence ID" value="QHU07363.1"/>
    <property type="molecule type" value="Genomic_DNA"/>
</dbReference>
<dbReference type="InterPro" id="IPR038330">
    <property type="entry name" value="TspO/MBR-related_sf"/>
</dbReference>
<comment type="subcellular location">
    <subcellularLocation>
        <location evidence="1">Membrane</location>
        <topology evidence="1">Multi-pass membrane protein</topology>
    </subcellularLocation>
</comment>
<dbReference type="FunFam" id="1.20.1260.100:FF:000001">
    <property type="entry name" value="translocator protein 2"/>
    <property type="match status" value="1"/>
</dbReference>
<feature type="transmembrane region" description="Helical" evidence="6">
    <location>
        <begin position="7"/>
        <end position="25"/>
    </location>
</feature>
<evidence type="ECO:0000256" key="6">
    <source>
        <dbReference type="SAM" id="Phobius"/>
    </source>
</evidence>
<dbReference type="PANTHER" id="PTHR10057:SF0">
    <property type="entry name" value="TRANSLOCATOR PROTEIN"/>
    <property type="match status" value="1"/>
</dbReference>
<organism evidence="7">
    <name type="scientific">viral metagenome</name>
    <dbReference type="NCBI Taxonomy" id="1070528"/>
    <lineage>
        <taxon>unclassified sequences</taxon>
        <taxon>metagenomes</taxon>
        <taxon>organismal metagenomes</taxon>
    </lineage>
</organism>
<evidence type="ECO:0000256" key="4">
    <source>
        <dbReference type="ARBA" id="ARBA00022989"/>
    </source>
</evidence>
<dbReference type="Pfam" id="PF03073">
    <property type="entry name" value="TspO_MBR"/>
    <property type="match status" value="1"/>
</dbReference>